<proteinExistence type="predicted"/>
<dbReference type="Proteomes" id="UP001601992">
    <property type="component" value="Unassembled WGS sequence"/>
</dbReference>
<gene>
    <name evidence="2" type="ORF">ACFYXQ_39245</name>
</gene>
<dbReference type="InterPro" id="IPR011986">
    <property type="entry name" value="Xdiol_dOase_LigA"/>
</dbReference>
<dbReference type="SUPFAM" id="SSF48076">
    <property type="entry name" value="LigA subunit of an aromatic-ring-opening dioxygenase LigAB"/>
    <property type="match status" value="1"/>
</dbReference>
<keyword evidence="3" id="KW-1185">Reference proteome</keyword>
<dbReference type="InterPro" id="IPR036622">
    <property type="entry name" value="LigA_sf"/>
</dbReference>
<comment type="caution">
    <text evidence="2">The sequence shown here is derived from an EMBL/GenBank/DDBJ whole genome shotgun (WGS) entry which is preliminary data.</text>
</comment>
<accession>A0ABW6SBX8</accession>
<evidence type="ECO:0000313" key="3">
    <source>
        <dbReference type="Proteomes" id="UP001601992"/>
    </source>
</evidence>
<evidence type="ECO:0000313" key="2">
    <source>
        <dbReference type="EMBL" id="MFF3573810.1"/>
    </source>
</evidence>
<dbReference type="Gene3D" id="1.10.700.10">
    <property type="entry name" value="Dioxygenase LigAB, LigA subunit"/>
    <property type="match status" value="1"/>
</dbReference>
<dbReference type="EMBL" id="JBIAQY010000021">
    <property type="protein sequence ID" value="MFF3573810.1"/>
    <property type="molecule type" value="Genomic_DNA"/>
</dbReference>
<organism evidence="2 3">
    <name type="scientific">Nocardia jiangxiensis</name>
    <dbReference type="NCBI Taxonomy" id="282685"/>
    <lineage>
        <taxon>Bacteria</taxon>
        <taxon>Bacillati</taxon>
        <taxon>Actinomycetota</taxon>
        <taxon>Actinomycetes</taxon>
        <taxon>Mycobacteriales</taxon>
        <taxon>Nocardiaceae</taxon>
        <taxon>Nocardia</taxon>
    </lineage>
</organism>
<sequence length="128" mass="14183">MNDDPQEQESPGAAEIPGTVVFDGRQSRAGLPLNNLAIALNKKAERTEFVSDPEAFMSRFGLSEEQKQAVRSRDFLRMIEFGGNIYFIYKIGMVDGLQVPDIVAAMAGQTTEEFVEMMRNGGRSPHRG</sequence>
<protein>
    <submittedName>
        <fullName evidence="2">Protocatechuate 3,4-dioxygenase</fullName>
    </submittedName>
</protein>
<dbReference type="Pfam" id="PF07746">
    <property type="entry name" value="LigA"/>
    <property type="match status" value="1"/>
</dbReference>
<feature type="domain" description="Extradiol ring-cleavage dioxygenase LigAB LigA subunit" evidence="1">
    <location>
        <begin position="33"/>
        <end position="119"/>
    </location>
</feature>
<name>A0ABW6SBX8_9NOCA</name>
<evidence type="ECO:0000259" key="1">
    <source>
        <dbReference type="Pfam" id="PF07746"/>
    </source>
</evidence>
<reference evidence="2 3" key="1">
    <citation type="submission" date="2024-10" db="EMBL/GenBank/DDBJ databases">
        <title>The Natural Products Discovery Center: Release of the First 8490 Sequenced Strains for Exploring Actinobacteria Biosynthetic Diversity.</title>
        <authorList>
            <person name="Kalkreuter E."/>
            <person name="Kautsar S.A."/>
            <person name="Yang D."/>
            <person name="Bader C.D."/>
            <person name="Teijaro C.N."/>
            <person name="Fluegel L."/>
            <person name="Davis C.M."/>
            <person name="Simpson J.R."/>
            <person name="Lauterbach L."/>
            <person name="Steele A.D."/>
            <person name="Gui C."/>
            <person name="Meng S."/>
            <person name="Li G."/>
            <person name="Viehrig K."/>
            <person name="Ye F."/>
            <person name="Su P."/>
            <person name="Kiefer A.F."/>
            <person name="Nichols A."/>
            <person name="Cepeda A.J."/>
            <person name="Yan W."/>
            <person name="Fan B."/>
            <person name="Jiang Y."/>
            <person name="Adhikari A."/>
            <person name="Zheng C.-J."/>
            <person name="Schuster L."/>
            <person name="Cowan T.M."/>
            <person name="Smanski M.J."/>
            <person name="Chevrette M.G."/>
            <person name="De Carvalho L.P.S."/>
            <person name="Shen B."/>
        </authorList>
    </citation>
    <scope>NUCLEOTIDE SEQUENCE [LARGE SCALE GENOMIC DNA]</scope>
    <source>
        <strain evidence="2 3">NPDC002593</strain>
    </source>
</reference>
<dbReference type="RefSeq" id="WP_387406587.1">
    <property type="nucleotide sequence ID" value="NZ_JBIAQY010000021.1"/>
</dbReference>